<gene>
    <name evidence="1" type="ORF">AKJ29_07970</name>
</gene>
<proteinExistence type="predicted"/>
<dbReference type="OrthoDB" id="9975598at2"/>
<reference evidence="1 2" key="1">
    <citation type="submission" date="2015-09" db="EMBL/GenBank/DDBJ databases">
        <title>Draft genome sequence of Aliiroseovarius crassostreae CV919-312TSm, the causative agent of Roseovarius Oyster Disease (formerly Juvenile Oyster Disease).</title>
        <authorList>
            <person name="Kessner L."/>
            <person name="Spinard E."/>
            <person name="Nelson D."/>
        </authorList>
    </citation>
    <scope>NUCLEOTIDE SEQUENCE [LARGE SCALE GENOMIC DNA]</scope>
    <source>
        <strain evidence="1 2">CV919-312</strain>
    </source>
</reference>
<comment type="caution">
    <text evidence="1">The sequence shown here is derived from an EMBL/GenBank/DDBJ whole genome shotgun (WGS) entry which is preliminary data.</text>
</comment>
<evidence type="ECO:0000313" key="2">
    <source>
        <dbReference type="Proteomes" id="UP000050471"/>
    </source>
</evidence>
<organism evidence="1 2">
    <name type="scientific">Aliiroseovarius crassostreae</name>
    <dbReference type="NCBI Taxonomy" id="154981"/>
    <lineage>
        <taxon>Bacteria</taxon>
        <taxon>Pseudomonadati</taxon>
        <taxon>Pseudomonadota</taxon>
        <taxon>Alphaproteobacteria</taxon>
        <taxon>Rhodobacterales</taxon>
        <taxon>Paracoccaceae</taxon>
        <taxon>Aliiroseovarius</taxon>
    </lineage>
</organism>
<protein>
    <submittedName>
        <fullName evidence="1">Uncharacterized protein</fullName>
    </submittedName>
</protein>
<name>A0A0P7ITM7_9RHOB</name>
<keyword evidence="2" id="KW-1185">Reference proteome</keyword>
<dbReference type="Proteomes" id="UP000050471">
    <property type="component" value="Unassembled WGS sequence"/>
</dbReference>
<sequence>MEKRFTSAEELLALAAFYVCGHGTEILLEDDCDLEAPEDVRAWLSLDQMHQDYGVEPDTMLTGLEAHAKRGAIRLARDGVSAGSVYVELRRDVRQVQGYRPWSIRQGVRLLLDMKNNLSPAPLRLV</sequence>
<accession>A0A0P7ITM7</accession>
<dbReference type="EMBL" id="LKBA01000019">
    <property type="protein sequence ID" value="KPN62192.1"/>
    <property type="molecule type" value="Genomic_DNA"/>
</dbReference>
<evidence type="ECO:0000313" key="1">
    <source>
        <dbReference type="EMBL" id="KPN62192.1"/>
    </source>
</evidence>
<dbReference type="RefSeq" id="WP_055191649.1">
    <property type="nucleotide sequence ID" value="NZ_FPBS01000005.1"/>
</dbReference>
<dbReference type="AlphaFoldDB" id="A0A0P7ITM7"/>